<dbReference type="InterPro" id="IPR036942">
    <property type="entry name" value="Beta-barrel_TonB_sf"/>
</dbReference>
<evidence type="ECO:0000259" key="12">
    <source>
        <dbReference type="Pfam" id="PF00593"/>
    </source>
</evidence>
<feature type="signal peptide" evidence="11">
    <location>
        <begin position="1"/>
        <end position="26"/>
    </location>
</feature>
<feature type="region of interest" description="Disordered" evidence="10">
    <location>
        <begin position="234"/>
        <end position="262"/>
    </location>
</feature>
<evidence type="ECO:0000256" key="11">
    <source>
        <dbReference type="SAM" id="SignalP"/>
    </source>
</evidence>
<gene>
    <name evidence="14" type="ORF">L2764_00230</name>
</gene>
<evidence type="ECO:0000256" key="4">
    <source>
        <dbReference type="ARBA" id="ARBA00022692"/>
    </source>
</evidence>
<dbReference type="Gene3D" id="2.170.130.10">
    <property type="entry name" value="TonB-dependent receptor, plug domain"/>
    <property type="match status" value="1"/>
</dbReference>
<dbReference type="Proteomes" id="UP001203423">
    <property type="component" value="Unassembled WGS sequence"/>
</dbReference>
<sequence>MMKKPHLWPSLCALAVSNVLSPIVFAADNDIHLKEQEPLEHISVTGSHIKRTDLEGASPMTVLTEEDIARSGAQDMSQLLSKLPIAGAGTFATQGNNSDDTANGGAAISLRGLGANATLVLLNGRRVAVSSFAKNIDTSFVDINAIPMSAVERVDIVKDGASATYGSDAIAGVVNIILKKDFEGFEINAKAGDTVEDGGGQTSASILWGSHAEKSHTSIILNYFHENETTLGDRSYSKSANQTARGGSDSRSSSGNPGSYIPASIGTDGSISTLSGSYDWQPDANCPADNNNGTFCVYDYAPMMTSTPETTRVGLSVFHDYYINNDITLFSEMMYQHNESVVNGAGSPSFSELYILADNANYSSINNPYASSGEDLTMRRRITETGGRQKEAESDSARLVMGLNGMLGQWDWEVAYTYSYNRNYEFGKNGYVWTSLLQDEINAGNFNPFSTTQTATVIDEISVNTTRNAKSTTSAFDGTIAGEIFELPAGHVGMAVGFEYREEDLSDSPDELFLRGEIFGTEATEAYGSREQTSVFLEFAVPIFETLEAQLAGRYENYSDFGNTTSPKVALLYTPLDTLTFRASWAEGFRAPSLVQLGLGNSQESPELIDTQRCAYTGANEDCTAQERTVNFSGNPDLKAEESTSYNVGGVWEVIDNLSMGIDYWYYKVDGLIDADPQYVINTQGDNSSVVVREASSTSTPGRIIRIYDQFANLNEQTTDGIDFDVQYMFDTGEYGEFGLSYNLTWVHEFEQVRADGSTVELAGRYEHPEYRWTGGLNWAIDDWQATTRVNYISEVSYTEEQNTEGYIDAMTTLDLNVTYIGFDHWSLTLGGNNVLNEEPPFSKIDFMGYDQNTYSAIGAFWYASATYRF</sequence>
<evidence type="ECO:0000259" key="13">
    <source>
        <dbReference type="Pfam" id="PF07715"/>
    </source>
</evidence>
<comment type="subcellular location">
    <subcellularLocation>
        <location evidence="1 8">Cell outer membrane</location>
        <topology evidence="1 8">Multi-pass membrane protein</topology>
    </subcellularLocation>
</comment>
<feature type="chain" id="PRO_5045877655" evidence="11">
    <location>
        <begin position="27"/>
        <end position="870"/>
    </location>
</feature>
<dbReference type="PANTHER" id="PTHR47234">
    <property type="match status" value="1"/>
</dbReference>
<evidence type="ECO:0000313" key="15">
    <source>
        <dbReference type="Proteomes" id="UP001203423"/>
    </source>
</evidence>
<dbReference type="CDD" id="cd01347">
    <property type="entry name" value="ligand_gated_channel"/>
    <property type="match status" value="1"/>
</dbReference>
<feature type="domain" description="TonB-dependent receptor plug" evidence="13">
    <location>
        <begin position="56"/>
        <end position="173"/>
    </location>
</feature>
<accession>A0ABT0L712</accession>
<proteinExistence type="inferred from homology"/>
<dbReference type="SUPFAM" id="SSF56935">
    <property type="entry name" value="Porins"/>
    <property type="match status" value="1"/>
</dbReference>
<evidence type="ECO:0000256" key="5">
    <source>
        <dbReference type="ARBA" id="ARBA00023077"/>
    </source>
</evidence>
<keyword evidence="6 8" id="KW-0472">Membrane</keyword>
<evidence type="ECO:0000256" key="3">
    <source>
        <dbReference type="ARBA" id="ARBA00022452"/>
    </source>
</evidence>
<keyword evidence="14" id="KW-0675">Receptor</keyword>
<evidence type="ECO:0000256" key="2">
    <source>
        <dbReference type="ARBA" id="ARBA00022448"/>
    </source>
</evidence>
<evidence type="ECO:0000256" key="9">
    <source>
        <dbReference type="RuleBase" id="RU003357"/>
    </source>
</evidence>
<dbReference type="InterPro" id="IPR037066">
    <property type="entry name" value="Plug_dom_sf"/>
</dbReference>
<keyword evidence="5 9" id="KW-0798">TonB box</keyword>
<reference evidence="14 15" key="1">
    <citation type="submission" date="2022-01" db="EMBL/GenBank/DDBJ databases">
        <title>Whole genome-based taxonomy of the Shewanellaceae.</title>
        <authorList>
            <person name="Martin-Rodriguez A.J."/>
        </authorList>
    </citation>
    <scope>NUCLEOTIDE SEQUENCE [LARGE SCALE GENOMIC DNA]</scope>
    <source>
        <strain evidence="14 15">DSM 17177</strain>
    </source>
</reference>
<protein>
    <submittedName>
        <fullName evidence="14">TonB-dependent receptor</fullName>
    </submittedName>
</protein>
<evidence type="ECO:0000256" key="10">
    <source>
        <dbReference type="SAM" id="MobiDB-lite"/>
    </source>
</evidence>
<feature type="compositionally biased region" description="Polar residues" evidence="10">
    <location>
        <begin position="234"/>
        <end position="245"/>
    </location>
</feature>
<dbReference type="InterPro" id="IPR039426">
    <property type="entry name" value="TonB-dep_rcpt-like"/>
</dbReference>
<evidence type="ECO:0000256" key="1">
    <source>
        <dbReference type="ARBA" id="ARBA00004571"/>
    </source>
</evidence>
<keyword evidence="2 8" id="KW-0813">Transport</keyword>
<keyword evidence="15" id="KW-1185">Reference proteome</keyword>
<dbReference type="PROSITE" id="PS52016">
    <property type="entry name" value="TONB_DEPENDENT_REC_3"/>
    <property type="match status" value="1"/>
</dbReference>
<evidence type="ECO:0000256" key="6">
    <source>
        <dbReference type="ARBA" id="ARBA00023136"/>
    </source>
</evidence>
<dbReference type="Pfam" id="PF00593">
    <property type="entry name" value="TonB_dep_Rec_b-barrel"/>
    <property type="match status" value="1"/>
</dbReference>
<keyword evidence="7 8" id="KW-0998">Cell outer membrane</keyword>
<comment type="similarity">
    <text evidence="8 9">Belongs to the TonB-dependent receptor family.</text>
</comment>
<evidence type="ECO:0000256" key="7">
    <source>
        <dbReference type="ARBA" id="ARBA00023237"/>
    </source>
</evidence>
<keyword evidence="3 8" id="KW-1134">Transmembrane beta strand</keyword>
<dbReference type="Pfam" id="PF07715">
    <property type="entry name" value="Plug"/>
    <property type="match status" value="1"/>
</dbReference>
<dbReference type="InterPro" id="IPR012910">
    <property type="entry name" value="Plug_dom"/>
</dbReference>
<dbReference type="PANTHER" id="PTHR47234:SF2">
    <property type="entry name" value="TONB-DEPENDENT RECEPTOR"/>
    <property type="match status" value="1"/>
</dbReference>
<feature type="domain" description="TonB-dependent receptor-like beta-barrel" evidence="12">
    <location>
        <begin position="404"/>
        <end position="835"/>
    </location>
</feature>
<comment type="caution">
    <text evidence="14">The sequence shown here is derived from an EMBL/GenBank/DDBJ whole genome shotgun (WGS) entry which is preliminary data.</text>
</comment>
<evidence type="ECO:0000256" key="8">
    <source>
        <dbReference type="PROSITE-ProRule" id="PRU01360"/>
    </source>
</evidence>
<keyword evidence="4 8" id="KW-0812">Transmembrane</keyword>
<organism evidence="14 15">
    <name type="scientific">Shewanella surugensis</name>
    <dbReference type="NCBI Taxonomy" id="212020"/>
    <lineage>
        <taxon>Bacteria</taxon>
        <taxon>Pseudomonadati</taxon>
        <taxon>Pseudomonadota</taxon>
        <taxon>Gammaproteobacteria</taxon>
        <taxon>Alteromonadales</taxon>
        <taxon>Shewanellaceae</taxon>
        <taxon>Shewanella</taxon>
    </lineage>
</organism>
<evidence type="ECO:0000313" key="14">
    <source>
        <dbReference type="EMBL" id="MCL1122946.1"/>
    </source>
</evidence>
<dbReference type="Gene3D" id="2.40.170.20">
    <property type="entry name" value="TonB-dependent receptor, beta-barrel domain"/>
    <property type="match status" value="1"/>
</dbReference>
<feature type="compositionally biased region" description="Low complexity" evidence="10">
    <location>
        <begin position="246"/>
        <end position="259"/>
    </location>
</feature>
<dbReference type="RefSeq" id="WP_248938225.1">
    <property type="nucleotide sequence ID" value="NZ_JAKIKS010000001.1"/>
</dbReference>
<dbReference type="EMBL" id="JAKIKS010000001">
    <property type="protein sequence ID" value="MCL1122946.1"/>
    <property type="molecule type" value="Genomic_DNA"/>
</dbReference>
<name>A0ABT0L712_9GAMM</name>
<dbReference type="InterPro" id="IPR000531">
    <property type="entry name" value="Beta-barrel_TonB"/>
</dbReference>
<keyword evidence="11" id="KW-0732">Signal</keyword>